<dbReference type="Proteomes" id="UP001310290">
    <property type="component" value="Unassembled WGS sequence"/>
</dbReference>
<accession>A0ABU8AKX2</accession>
<keyword evidence="2" id="KW-1185">Reference proteome</keyword>
<evidence type="ECO:0000313" key="2">
    <source>
        <dbReference type="Proteomes" id="UP001310290"/>
    </source>
</evidence>
<sequence>MRHVHVLVEGQTEERMVELVFQPELVKRDIWITPVILATRRAAGRPHDKGGVGKWTAIEREIRRLLQNTALDMVTTMFDLYGLPADTPGLADAPTGDPYARVCHVEDAMGRGIDHRRFLPFLALHETEAWVLAAAGELSELVQLPGLGDVLRAQVATAGGPERVNDSPRTAPSKRILRDYPRYNKVVDGPDAVDLLGLDALRAVCPHLDTWLNQLEGGADGTTTL</sequence>
<dbReference type="Pfam" id="PF14103">
    <property type="entry name" value="DUF4276"/>
    <property type="match status" value="1"/>
</dbReference>
<gene>
    <name evidence="1" type="ORF">QBA35_13270</name>
</gene>
<dbReference type="InterPro" id="IPR025455">
    <property type="entry name" value="DUF4276"/>
</dbReference>
<name>A0ABU8AKX2_9ACTN</name>
<protein>
    <submittedName>
        <fullName evidence="1">DUF4276 family protein</fullName>
    </submittedName>
</protein>
<organism evidence="1 2">
    <name type="scientific">Streptomyces bottropensis</name>
    <dbReference type="NCBI Taxonomy" id="42235"/>
    <lineage>
        <taxon>Bacteria</taxon>
        <taxon>Bacillati</taxon>
        <taxon>Actinomycetota</taxon>
        <taxon>Actinomycetes</taxon>
        <taxon>Kitasatosporales</taxon>
        <taxon>Streptomycetaceae</taxon>
        <taxon>Streptomyces</taxon>
    </lineage>
</organism>
<comment type="caution">
    <text evidence="1">The sequence shown here is derived from an EMBL/GenBank/DDBJ whole genome shotgun (WGS) entry which is preliminary data.</text>
</comment>
<dbReference type="EMBL" id="JARULZ010000001">
    <property type="protein sequence ID" value="MEH0634320.1"/>
    <property type="molecule type" value="Genomic_DNA"/>
</dbReference>
<evidence type="ECO:0000313" key="1">
    <source>
        <dbReference type="EMBL" id="MEH0634320.1"/>
    </source>
</evidence>
<proteinExistence type="predicted"/>
<dbReference type="GeneID" id="96270781"/>
<dbReference type="RefSeq" id="WP_005485920.1">
    <property type="nucleotide sequence ID" value="NZ_JARULZ010000001.1"/>
</dbReference>
<reference evidence="1" key="1">
    <citation type="submission" date="2023-04" db="EMBL/GenBank/DDBJ databases">
        <title>Genomic diversity of scab-causing Streptomyces spp. in the province of Quebec, Canada.</title>
        <authorList>
            <person name="Biessy A."/>
            <person name="Cadieux M."/>
            <person name="Ciotola M."/>
            <person name="Filion M."/>
        </authorList>
    </citation>
    <scope>NUCLEOTIDE SEQUENCE</scope>
    <source>
        <strain evidence="1">B21-115</strain>
    </source>
</reference>